<accession>A0ABS3THR2</accession>
<keyword evidence="2" id="KW-1185">Reference proteome</keyword>
<gene>
    <name evidence="1" type="ORF">J4D97_21285</name>
</gene>
<protein>
    <submittedName>
        <fullName evidence="1">Uncharacterized protein</fullName>
    </submittedName>
</protein>
<evidence type="ECO:0000313" key="2">
    <source>
        <dbReference type="Proteomes" id="UP000670527"/>
    </source>
</evidence>
<name>A0ABS3THR2_9BACT</name>
<sequence>MDTSTTPQTLRCALLAAQAEEDALEGLLTTPVLEVTLRVGTESFTVPVTPTVGSAVVHELLLAAIARRQQAAHYERQSRLTVRTRPLLSAPIL</sequence>
<dbReference type="Proteomes" id="UP000670527">
    <property type="component" value="Unassembled WGS sequence"/>
</dbReference>
<comment type="caution">
    <text evidence="1">The sequence shown here is derived from an EMBL/GenBank/DDBJ whole genome shotgun (WGS) entry which is preliminary data.</text>
</comment>
<organism evidence="1 2">
    <name type="scientific">Hymenobacter defluvii</name>
    <dbReference type="NCBI Taxonomy" id="2054411"/>
    <lineage>
        <taxon>Bacteria</taxon>
        <taxon>Pseudomonadati</taxon>
        <taxon>Bacteroidota</taxon>
        <taxon>Cytophagia</taxon>
        <taxon>Cytophagales</taxon>
        <taxon>Hymenobacteraceae</taxon>
        <taxon>Hymenobacter</taxon>
    </lineage>
</organism>
<dbReference type="EMBL" id="JAGETX010000027">
    <property type="protein sequence ID" value="MBO3273197.1"/>
    <property type="molecule type" value="Genomic_DNA"/>
</dbReference>
<proteinExistence type="predicted"/>
<dbReference type="RefSeq" id="WP_208309340.1">
    <property type="nucleotide sequence ID" value="NZ_JAGETX010000027.1"/>
</dbReference>
<reference evidence="1 2" key="1">
    <citation type="submission" date="2021-03" db="EMBL/GenBank/DDBJ databases">
        <authorList>
            <person name="Kim M.K."/>
        </authorList>
    </citation>
    <scope>NUCLEOTIDE SEQUENCE [LARGE SCALE GENOMIC DNA]</scope>
    <source>
        <strain evidence="1 2">BT507</strain>
    </source>
</reference>
<evidence type="ECO:0000313" key="1">
    <source>
        <dbReference type="EMBL" id="MBO3273197.1"/>
    </source>
</evidence>